<comment type="caution">
    <text evidence="1">The sequence shown here is derived from an EMBL/GenBank/DDBJ whole genome shotgun (WGS) entry which is preliminary data.</text>
</comment>
<keyword evidence="2" id="KW-1185">Reference proteome</keyword>
<gene>
    <name evidence="1" type="ORF">ACFFGV_17415</name>
</gene>
<dbReference type="EMBL" id="JBHLTP010000013">
    <property type="protein sequence ID" value="MFC0525365.1"/>
    <property type="molecule type" value="Genomic_DNA"/>
</dbReference>
<sequence>MRFFLVYQREMKEEASIGTSTSISLFSYHSQGVRIVLVLYFNR</sequence>
<organism evidence="1 2">
    <name type="scientific">Pontibacillus salicampi</name>
    <dbReference type="NCBI Taxonomy" id="1449801"/>
    <lineage>
        <taxon>Bacteria</taxon>
        <taxon>Bacillati</taxon>
        <taxon>Bacillota</taxon>
        <taxon>Bacilli</taxon>
        <taxon>Bacillales</taxon>
        <taxon>Bacillaceae</taxon>
        <taxon>Pontibacillus</taxon>
    </lineage>
</organism>
<proteinExistence type="predicted"/>
<dbReference type="Proteomes" id="UP001589836">
    <property type="component" value="Unassembled WGS sequence"/>
</dbReference>
<protein>
    <submittedName>
        <fullName evidence="1">Uncharacterized protein</fullName>
    </submittedName>
</protein>
<accession>A0ABV6LSK7</accession>
<evidence type="ECO:0000313" key="1">
    <source>
        <dbReference type="EMBL" id="MFC0525365.1"/>
    </source>
</evidence>
<name>A0ABV6LSK7_9BACI</name>
<reference evidence="1 2" key="1">
    <citation type="submission" date="2024-09" db="EMBL/GenBank/DDBJ databases">
        <authorList>
            <person name="Sun Q."/>
            <person name="Mori K."/>
        </authorList>
    </citation>
    <scope>NUCLEOTIDE SEQUENCE [LARGE SCALE GENOMIC DNA]</scope>
    <source>
        <strain evidence="1 2">NCAIM B.02529</strain>
    </source>
</reference>
<evidence type="ECO:0000313" key="2">
    <source>
        <dbReference type="Proteomes" id="UP001589836"/>
    </source>
</evidence>